<proteinExistence type="predicted"/>
<organism evidence="2 3">
    <name type="scientific">Enterococcus faecium EnGen0192</name>
    <dbReference type="NCBI Taxonomy" id="1157487"/>
    <lineage>
        <taxon>Bacteria</taxon>
        <taxon>Bacillati</taxon>
        <taxon>Bacillota</taxon>
        <taxon>Bacilli</taxon>
        <taxon>Lactobacillales</taxon>
        <taxon>Enterococcaceae</taxon>
        <taxon>Enterococcus</taxon>
    </lineage>
</organism>
<feature type="transmembrane region" description="Helical" evidence="1">
    <location>
        <begin position="20"/>
        <end position="42"/>
    </location>
</feature>
<comment type="caution">
    <text evidence="2">The sequence shown here is derived from an EMBL/GenBank/DDBJ whole genome shotgun (WGS) entry which is preliminary data.</text>
</comment>
<accession>A0A829F9F0</accession>
<evidence type="ECO:0000313" key="2">
    <source>
        <dbReference type="EMBL" id="EOM17899.1"/>
    </source>
</evidence>
<dbReference type="AlphaFoldDB" id="A0A829F9F0"/>
<dbReference type="Proteomes" id="UP000013897">
    <property type="component" value="Unassembled WGS sequence"/>
</dbReference>
<gene>
    <name evidence="2" type="ORF">SSM_03111</name>
</gene>
<evidence type="ECO:0000256" key="1">
    <source>
        <dbReference type="SAM" id="Phobius"/>
    </source>
</evidence>
<name>A0A829F9F0_ENTFC</name>
<keyword evidence="1" id="KW-0812">Transmembrane</keyword>
<evidence type="ECO:0000313" key="3">
    <source>
        <dbReference type="Proteomes" id="UP000013897"/>
    </source>
</evidence>
<feature type="transmembrane region" description="Helical" evidence="1">
    <location>
        <begin position="54"/>
        <end position="70"/>
    </location>
</feature>
<feature type="transmembrane region" description="Helical" evidence="1">
    <location>
        <begin position="76"/>
        <end position="96"/>
    </location>
</feature>
<sequence length="105" mass="12152">MWGVIYLVLYVIGKLTDLIYFNQAICFIIFILVIIIINACIFRSGRNKKRRIDKTVLLNLIVIIIGVGTFTSKALISSVILLIFDFLIIYSVLYFINKAREYLNQ</sequence>
<reference evidence="2 3" key="1">
    <citation type="submission" date="2013-02" db="EMBL/GenBank/DDBJ databases">
        <title>The Genome Sequence of Enterococcus faecium HM1072.</title>
        <authorList>
            <consortium name="The Broad Institute Genome Sequencing Platform"/>
            <consortium name="The Broad Institute Genome Sequencing Center for Infectious Disease"/>
            <person name="Earl A.M."/>
            <person name="Gilmore M.S."/>
            <person name="Lebreton F."/>
            <person name="Courvalin P."/>
            <person name="Walker B."/>
            <person name="Young S.K."/>
            <person name="Zeng Q."/>
            <person name="Gargeya S."/>
            <person name="Fitzgerald M."/>
            <person name="Haas B."/>
            <person name="Abouelleil A."/>
            <person name="Alvarado L."/>
            <person name="Arachchi H.M."/>
            <person name="Berlin A.M."/>
            <person name="Chapman S.B."/>
            <person name="Dewar J."/>
            <person name="Goldberg J."/>
            <person name="Griggs A."/>
            <person name="Gujja S."/>
            <person name="Hansen M."/>
            <person name="Howarth C."/>
            <person name="Imamovic A."/>
            <person name="Larimer J."/>
            <person name="McCowan C."/>
            <person name="Murphy C."/>
            <person name="Neiman D."/>
            <person name="Pearson M."/>
            <person name="Priest M."/>
            <person name="Roberts A."/>
            <person name="Saif S."/>
            <person name="Shea T."/>
            <person name="Sisk P."/>
            <person name="Sykes S."/>
            <person name="Wortman J."/>
            <person name="Nusbaum C."/>
            <person name="Birren B."/>
        </authorList>
    </citation>
    <scope>NUCLEOTIDE SEQUENCE [LARGE SCALE GENOMIC DNA]</scope>
    <source>
        <strain evidence="2 3">HM1072</strain>
    </source>
</reference>
<keyword evidence="1" id="KW-1133">Transmembrane helix</keyword>
<keyword evidence="1" id="KW-0472">Membrane</keyword>
<protein>
    <submittedName>
        <fullName evidence="2">Uncharacterized protein</fullName>
    </submittedName>
</protein>
<dbReference type="EMBL" id="AITY01000092">
    <property type="protein sequence ID" value="EOM17899.1"/>
    <property type="molecule type" value="Genomic_DNA"/>
</dbReference>